<dbReference type="GO" id="GO:0016020">
    <property type="term" value="C:membrane"/>
    <property type="evidence" value="ECO:0007669"/>
    <property type="project" value="TreeGrafter"/>
</dbReference>
<feature type="transmembrane region" description="Helical" evidence="2">
    <location>
        <begin position="150"/>
        <end position="172"/>
    </location>
</feature>
<keyword evidence="2" id="KW-1133">Transmembrane helix</keyword>
<evidence type="ECO:0000313" key="5">
    <source>
        <dbReference type="Proteomes" id="UP000822688"/>
    </source>
</evidence>
<feature type="region of interest" description="Disordered" evidence="1">
    <location>
        <begin position="191"/>
        <end position="234"/>
    </location>
</feature>
<dbReference type="InterPro" id="IPR040283">
    <property type="entry name" value="DDB_G0292058-like"/>
</dbReference>
<accession>A0A8T0HAK3</accession>
<feature type="signal peptide" evidence="3">
    <location>
        <begin position="1"/>
        <end position="18"/>
    </location>
</feature>
<protein>
    <submittedName>
        <fullName evidence="4">Uncharacterized protein</fullName>
    </submittedName>
</protein>
<dbReference type="Proteomes" id="UP000822688">
    <property type="component" value="Chromosome 6"/>
</dbReference>
<evidence type="ECO:0000256" key="3">
    <source>
        <dbReference type="SAM" id="SignalP"/>
    </source>
</evidence>
<feature type="chain" id="PRO_5035834695" evidence="3">
    <location>
        <begin position="19"/>
        <end position="234"/>
    </location>
</feature>
<sequence>MGTWILFGVFLLVEAVIGDTCVAMKEWVENPRGGTSFDIIMKCKSSSSKSSSSSLSLGQSPPVEDERIHFAEYKFVNDMNQQNHDFYHVNIPNRNDHQGYSLWIRKSIQIKTTIPTAAYDTCSQIRSMFVPILDTIVTNNCPSMRRNSKWVQVALGVLSWGSMMSISLWIVFTRRSTMRLTKIQAPGNPLPLEFQETTKKKDAGSSSATGYSTPTSEISINVYGGGRKRSKAQH</sequence>
<organism evidence="4 5">
    <name type="scientific">Ceratodon purpureus</name>
    <name type="common">Fire moss</name>
    <name type="synonym">Dicranum purpureum</name>
    <dbReference type="NCBI Taxonomy" id="3225"/>
    <lineage>
        <taxon>Eukaryota</taxon>
        <taxon>Viridiplantae</taxon>
        <taxon>Streptophyta</taxon>
        <taxon>Embryophyta</taxon>
        <taxon>Bryophyta</taxon>
        <taxon>Bryophytina</taxon>
        <taxon>Bryopsida</taxon>
        <taxon>Dicranidae</taxon>
        <taxon>Pseudoditrichales</taxon>
        <taxon>Ditrichaceae</taxon>
        <taxon>Ceratodon</taxon>
    </lineage>
</organism>
<dbReference type="AlphaFoldDB" id="A0A8T0HAK3"/>
<proteinExistence type="predicted"/>
<keyword evidence="5" id="KW-1185">Reference proteome</keyword>
<dbReference type="PANTHER" id="PTHR31414">
    <property type="entry name" value="TRANSMEMBRANE PROTEIN DDB_G0292058"/>
    <property type="match status" value="1"/>
</dbReference>
<keyword evidence="2" id="KW-0812">Transmembrane</keyword>
<comment type="caution">
    <text evidence="4">The sequence shown here is derived from an EMBL/GenBank/DDBJ whole genome shotgun (WGS) entry which is preliminary data.</text>
</comment>
<evidence type="ECO:0000256" key="2">
    <source>
        <dbReference type="SAM" id="Phobius"/>
    </source>
</evidence>
<evidence type="ECO:0000256" key="1">
    <source>
        <dbReference type="SAM" id="MobiDB-lite"/>
    </source>
</evidence>
<keyword evidence="3" id="KW-0732">Signal</keyword>
<dbReference type="PANTHER" id="PTHR31414:SF15">
    <property type="entry name" value="PLASMA MEMBRANE FUSION PROTEIN"/>
    <property type="match status" value="1"/>
</dbReference>
<keyword evidence="2" id="KW-0472">Membrane</keyword>
<feature type="compositionally biased region" description="Polar residues" evidence="1">
    <location>
        <begin position="204"/>
        <end position="219"/>
    </location>
</feature>
<reference evidence="4 5" key="1">
    <citation type="submission" date="2020-06" db="EMBL/GenBank/DDBJ databases">
        <title>WGS assembly of Ceratodon purpureus strain R40.</title>
        <authorList>
            <person name="Carey S.B."/>
            <person name="Jenkins J."/>
            <person name="Shu S."/>
            <person name="Lovell J.T."/>
            <person name="Sreedasyam A."/>
            <person name="Maumus F."/>
            <person name="Tiley G.P."/>
            <person name="Fernandez-Pozo N."/>
            <person name="Barry K."/>
            <person name="Chen C."/>
            <person name="Wang M."/>
            <person name="Lipzen A."/>
            <person name="Daum C."/>
            <person name="Saski C.A."/>
            <person name="Payton A.C."/>
            <person name="Mcbreen J.C."/>
            <person name="Conrad R.E."/>
            <person name="Kollar L.M."/>
            <person name="Olsson S."/>
            <person name="Huttunen S."/>
            <person name="Landis J.B."/>
            <person name="Wickett N.J."/>
            <person name="Johnson M.G."/>
            <person name="Rensing S.A."/>
            <person name="Grimwood J."/>
            <person name="Schmutz J."/>
            <person name="Mcdaniel S.F."/>
        </authorList>
    </citation>
    <scope>NUCLEOTIDE SEQUENCE [LARGE SCALE GENOMIC DNA]</scope>
    <source>
        <strain evidence="4 5">R40</strain>
    </source>
</reference>
<gene>
    <name evidence="4" type="ORF">KC19_6G046300</name>
</gene>
<name>A0A8T0HAK3_CERPU</name>
<evidence type="ECO:0000313" key="4">
    <source>
        <dbReference type="EMBL" id="KAG0568801.1"/>
    </source>
</evidence>
<dbReference type="EMBL" id="CM026427">
    <property type="protein sequence ID" value="KAG0568801.1"/>
    <property type="molecule type" value="Genomic_DNA"/>
</dbReference>